<reference evidence="3 4" key="1">
    <citation type="submission" date="2018-09" db="EMBL/GenBank/DDBJ databases">
        <title>Mesorhizobium carmichaelinearum sp. nov. isolated from Carmichaelinea spp. root nodules in New Zealand.</title>
        <authorList>
            <person name="De Meyer S.E."/>
        </authorList>
    </citation>
    <scope>NUCLEOTIDE SEQUENCE [LARGE SCALE GENOMIC DNA]</scope>
    <source>
        <strain evidence="3 4">ICMP19557</strain>
    </source>
</reference>
<keyword evidence="4" id="KW-1185">Reference proteome</keyword>
<name>A0A3A5KNS7_9HYPH</name>
<keyword evidence="2" id="KW-0472">Membrane</keyword>
<evidence type="ECO:0000256" key="2">
    <source>
        <dbReference type="SAM" id="Phobius"/>
    </source>
</evidence>
<sequence>MKWLNLLTGGYASLVLYAIAAAAIAAVLGWTYHLGYDKAETKGTAKYEQREVEIAKATAAEIGRQAQANAQAKAIEAARIAQLEAENAALELLIKEKSDEADADPDRDRPALSSGAGLRIDAIH</sequence>
<dbReference type="Proteomes" id="UP000272706">
    <property type="component" value="Unassembled WGS sequence"/>
</dbReference>
<keyword evidence="2" id="KW-1133">Transmembrane helix</keyword>
<gene>
    <name evidence="3" type="ORF">D3227_25770</name>
</gene>
<dbReference type="RefSeq" id="WP_120017095.1">
    <property type="nucleotide sequence ID" value="NZ_QZWZ01000024.1"/>
</dbReference>
<protein>
    <submittedName>
        <fullName evidence="3">Uncharacterized protein</fullName>
    </submittedName>
</protein>
<feature type="compositionally biased region" description="Basic and acidic residues" evidence="1">
    <location>
        <begin position="99"/>
        <end position="110"/>
    </location>
</feature>
<accession>A0A3A5KNS7</accession>
<feature type="transmembrane region" description="Helical" evidence="2">
    <location>
        <begin position="12"/>
        <end position="32"/>
    </location>
</feature>
<dbReference type="AlphaFoldDB" id="A0A3A5KNS7"/>
<proteinExistence type="predicted"/>
<evidence type="ECO:0000256" key="1">
    <source>
        <dbReference type="SAM" id="MobiDB-lite"/>
    </source>
</evidence>
<evidence type="ECO:0000313" key="3">
    <source>
        <dbReference type="EMBL" id="RJT32811.1"/>
    </source>
</evidence>
<comment type="caution">
    <text evidence="3">The sequence shown here is derived from an EMBL/GenBank/DDBJ whole genome shotgun (WGS) entry which is preliminary data.</text>
</comment>
<evidence type="ECO:0000313" key="4">
    <source>
        <dbReference type="Proteomes" id="UP000272706"/>
    </source>
</evidence>
<dbReference type="EMBL" id="QZWZ01000024">
    <property type="protein sequence ID" value="RJT32811.1"/>
    <property type="molecule type" value="Genomic_DNA"/>
</dbReference>
<keyword evidence="2" id="KW-0812">Transmembrane</keyword>
<organism evidence="3 4">
    <name type="scientific">Mesorhizobium waimense</name>
    <dbReference type="NCBI Taxonomy" id="1300307"/>
    <lineage>
        <taxon>Bacteria</taxon>
        <taxon>Pseudomonadati</taxon>
        <taxon>Pseudomonadota</taxon>
        <taxon>Alphaproteobacteria</taxon>
        <taxon>Hyphomicrobiales</taxon>
        <taxon>Phyllobacteriaceae</taxon>
        <taxon>Mesorhizobium</taxon>
    </lineage>
</organism>
<feature type="region of interest" description="Disordered" evidence="1">
    <location>
        <begin position="99"/>
        <end position="124"/>
    </location>
</feature>